<dbReference type="EMBL" id="JAIWYP010000016">
    <property type="protein sequence ID" value="KAH3694088.1"/>
    <property type="molecule type" value="Genomic_DNA"/>
</dbReference>
<reference evidence="1" key="1">
    <citation type="journal article" date="2019" name="bioRxiv">
        <title>The Genome of the Zebra Mussel, Dreissena polymorpha: A Resource for Invasive Species Research.</title>
        <authorList>
            <person name="McCartney M.A."/>
            <person name="Auch B."/>
            <person name="Kono T."/>
            <person name="Mallez S."/>
            <person name="Zhang Y."/>
            <person name="Obille A."/>
            <person name="Becker A."/>
            <person name="Abrahante J.E."/>
            <person name="Garbe J."/>
            <person name="Badalamenti J.P."/>
            <person name="Herman A."/>
            <person name="Mangelson H."/>
            <person name="Liachko I."/>
            <person name="Sullivan S."/>
            <person name="Sone E.D."/>
            <person name="Koren S."/>
            <person name="Silverstein K.A.T."/>
            <person name="Beckman K.B."/>
            <person name="Gohl D.M."/>
        </authorList>
    </citation>
    <scope>NUCLEOTIDE SEQUENCE</scope>
    <source>
        <strain evidence="1">Duluth1</strain>
        <tissue evidence="1">Whole animal</tissue>
    </source>
</reference>
<name>A0A9D4BHV4_DREPO</name>
<sequence>MFVVECCLSCTISLPDMPIVSRKRTRRPCDFAISESPSSWCSKPYPMGYEASALPQYHGD</sequence>
<reference evidence="1" key="2">
    <citation type="submission" date="2020-11" db="EMBL/GenBank/DDBJ databases">
        <authorList>
            <person name="McCartney M.A."/>
            <person name="Auch B."/>
            <person name="Kono T."/>
            <person name="Mallez S."/>
            <person name="Becker A."/>
            <person name="Gohl D.M."/>
            <person name="Silverstein K.A.T."/>
            <person name="Koren S."/>
            <person name="Bechman K.B."/>
            <person name="Herman A."/>
            <person name="Abrahante J.E."/>
            <person name="Garbe J."/>
        </authorList>
    </citation>
    <scope>NUCLEOTIDE SEQUENCE</scope>
    <source>
        <strain evidence="1">Duluth1</strain>
        <tissue evidence="1">Whole animal</tissue>
    </source>
</reference>
<organism evidence="1 2">
    <name type="scientific">Dreissena polymorpha</name>
    <name type="common">Zebra mussel</name>
    <name type="synonym">Mytilus polymorpha</name>
    <dbReference type="NCBI Taxonomy" id="45954"/>
    <lineage>
        <taxon>Eukaryota</taxon>
        <taxon>Metazoa</taxon>
        <taxon>Spiralia</taxon>
        <taxon>Lophotrochozoa</taxon>
        <taxon>Mollusca</taxon>
        <taxon>Bivalvia</taxon>
        <taxon>Autobranchia</taxon>
        <taxon>Heteroconchia</taxon>
        <taxon>Euheterodonta</taxon>
        <taxon>Imparidentia</taxon>
        <taxon>Neoheterodontei</taxon>
        <taxon>Myida</taxon>
        <taxon>Dreissenoidea</taxon>
        <taxon>Dreissenidae</taxon>
        <taxon>Dreissena</taxon>
    </lineage>
</organism>
<comment type="caution">
    <text evidence="1">The sequence shown here is derived from an EMBL/GenBank/DDBJ whole genome shotgun (WGS) entry which is preliminary data.</text>
</comment>
<keyword evidence="2" id="KW-1185">Reference proteome</keyword>
<protein>
    <submittedName>
        <fullName evidence="1">Uncharacterized protein</fullName>
    </submittedName>
</protein>
<proteinExistence type="predicted"/>
<dbReference type="AlphaFoldDB" id="A0A9D4BHV4"/>
<evidence type="ECO:0000313" key="1">
    <source>
        <dbReference type="EMBL" id="KAH3694088.1"/>
    </source>
</evidence>
<evidence type="ECO:0000313" key="2">
    <source>
        <dbReference type="Proteomes" id="UP000828390"/>
    </source>
</evidence>
<dbReference type="Proteomes" id="UP000828390">
    <property type="component" value="Unassembled WGS sequence"/>
</dbReference>
<gene>
    <name evidence="1" type="ORF">DPMN_081527</name>
</gene>
<accession>A0A9D4BHV4</accession>